<name>A0A367EU55_9ACTN</name>
<accession>A0A367EU55</accession>
<dbReference type="AlphaFoldDB" id="A0A367EU55"/>
<dbReference type="EMBL" id="QOIL01000030">
    <property type="protein sequence ID" value="RCG21135.1"/>
    <property type="molecule type" value="Genomic_DNA"/>
</dbReference>
<evidence type="ECO:0000313" key="1">
    <source>
        <dbReference type="EMBL" id="RCG21135.1"/>
    </source>
</evidence>
<sequence>MTLLRALPAGCAAPVTIAQRGGVGRLRPSTLTAMTRAVDLLRRVDEAIAAHKDMRDPPGVEIVSMPVNVTALDDVDAELVRMRYQASGLGFTLVDDRVPARPGTVPGSSLTAAEREALAMAKAARLRSERVN</sequence>
<reference evidence="1 2" key="1">
    <citation type="submission" date="2018-06" db="EMBL/GenBank/DDBJ databases">
        <title>Sphaerisporangium craniellae sp. nov., isolated from a marine sponge in the South China Sea.</title>
        <authorList>
            <person name="Li L."/>
        </authorList>
    </citation>
    <scope>NUCLEOTIDE SEQUENCE [LARGE SCALE GENOMIC DNA]</scope>
    <source>
        <strain evidence="1 2">CCTCC AA 208026</strain>
    </source>
</reference>
<keyword evidence="2" id="KW-1185">Reference proteome</keyword>
<proteinExistence type="predicted"/>
<organism evidence="1 2">
    <name type="scientific">Sphaerisporangium album</name>
    <dbReference type="NCBI Taxonomy" id="509200"/>
    <lineage>
        <taxon>Bacteria</taxon>
        <taxon>Bacillati</taxon>
        <taxon>Actinomycetota</taxon>
        <taxon>Actinomycetes</taxon>
        <taxon>Streptosporangiales</taxon>
        <taxon>Streptosporangiaceae</taxon>
        <taxon>Sphaerisporangium</taxon>
    </lineage>
</organism>
<gene>
    <name evidence="1" type="ORF">DQ384_36585</name>
</gene>
<dbReference type="Proteomes" id="UP000253094">
    <property type="component" value="Unassembled WGS sequence"/>
</dbReference>
<protein>
    <submittedName>
        <fullName evidence="1">Uncharacterized protein</fullName>
    </submittedName>
</protein>
<evidence type="ECO:0000313" key="2">
    <source>
        <dbReference type="Proteomes" id="UP000253094"/>
    </source>
</evidence>
<comment type="caution">
    <text evidence="1">The sequence shown here is derived from an EMBL/GenBank/DDBJ whole genome shotgun (WGS) entry which is preliminary data.</text>
</comment>